<evidence type="ECO:0008006" key="3">
    <source>
        <dbReference type="Google" id="ProtNLM"/>
    </source>
</evidence>
<evidence type="ECO:0000313" key="2">
    <source>
        <dbReference type="Proteomes" id="UP001190700"/>
    </source>
</evidence>
<dbReference type="AlphaFoldDB" id="A0AAE0G3E5"/>
<proteinExistence type="predicted"/>
<protein>
    <recommendedName>
        <fullName evidence="3">F-box domain-containing protein</fullName>
    </recommendedName>
</protein>
<reference evidence="1 2" key="1">
    <citation type="journal article" date="2015" name="Genome Biol. Evol.">
        <title>Comparative Genomics of a Bacterivorous Green Alga Reveals Evolutionary Causalities and Consequences of Phago-Mixotrophic Mode of Nutrition.</title>
        <authorList>
            <person name="Burns J.A."/>
            <person name="Paasch A."/>
            <person name="Narechania A."/>
            <person name="Kim E."/>
        </authorList>
    </citation>
    <scope>NUCLEOTIDE SEQUENCE [LARGE SCALE GENOMIC DNA]</scope>
    <source>
        <strain evidence="1 2">PLY_AMNH</strain>
    </source>
</reference>
<sequence length="423" mass="47224">MPKEKSTNAVSMRDMSEDILKRIAASLSPPDAFSLVSTSKKLFWSSSTKGPREHSLGVTIVQSALRRQLEVVLKAVTSRGDTRRPFTVQDLFPENLVPVNSKENPQVLLSGSLAVQSVLGLSGEDEKWKDADVDIFCTWKAAPFVRQRLIELCGLICSGVDNTYRQDGRDLNGDFERSSLSVIHHVESYNSRPTKGNTDDEGGYYLNAGLEYNSDEYYAQTIKWGAEVLVSTGRREMVGKPGGSAGGAFAYDWELRCGSFVQLIVGFHDVIDARELLESFDLEICKSSFDNRVFRVPSPGNSFAGHTAVTPVRHGLIDDFMRNVTKFAPKVKYVDCDDNRTMSKVLVNMKKSSWAGLGATPYKDTGKGEFMDFMDPSWDDFQCRYIFITKLIKRMKKYAERGVKIDDPPHGALDWVVADIFVG</sequence>
<organism evidence="1 2">
    <name type="scientific">Cymbomonas tetramitiformis</name>
    <dbReference type="NCBI Taxonomy" id="36881"/>
    <lineage>
        <taxon>Eukaryota</taxon>
        <taxon>Viridiplantae</taxon>
        <taxon>Chlorophyta</taxon>
        <taxon>Pyramimonadophyceae</taxon>
        <taxon>Pyramimonadales</taxon>
        <taxon>Pyramimonadaceae</taxon>
        <taxon>Cymbomonas</taxon>
    </lineage>
</organism>
<dbReference type="EMBL" id="LGRX02010304">
    <property type="protein sequence ID" value="KAK3270578.1"/>
    <property type="molecule type" value="Genomic_DNA"/>
</dbReference>
<dbReference type="Proteomes" id="UP001190700">
    <property type="component" value="Unassembled WGS sequence"/>
</dbReference>
<gene>
    <name evidence="1" type="ORF">CYMTET_21024</name>
</gene>
<accession>A0AAE0G3E5</accession>
<name>A0AAE0G3E5_9CHLO</name>
<evidence type="ECO:0000313" key="1">
    <source>
        <dbReference type="EMBL" id="KAK3270578.1"/>
    </source>
</evidence>
<comment type="caution">
    <text evidence="1">The sequence shown here is derived from an EMBL/GenBank/DDBJ whole genome shotgun (WGS) entry which is preliminary data.</text>
</comment>
<keyword evidence="2" id="KW-1185">Reference proteome</keyword>